<dbReference type="KEGG" id="dpt:Deipr_2302"/>
<protein>
    <submittedName>
        <fullName evidence="1">Uncharacterized protein</fullName>
    </submittedName>
</protein>
<proteinExistence type="predicted"/>
<accession>F0RQ68</accession>
<dbReference type="Proteomes" id="UP000007718">
    <property type="component" value="Plasmid pDEIPR02"/>
</dbReference>
<geneLocation type="plasmid" evidence="1 2">
    <name>pDEIPR02</name>
</geneLocation>
<evidence type="ECO:0000313" key="1">
    <source>
        <dbReference type="EMBL" id="ADY27427.1"/>
    </source>
</evidence>
<dbReference type="EMBL" id="CP002538">
    <property type="protein sequence ID" value="ADY27427.1"/>
    <property type="molecule type" value="Genomic_DNA"/>
</dbReference>
<gene>
    <name evidence="1" type="ordered locus">Deipr_2302</name>
</gene>
<keyword evidence="1" id="KW-0614">Plasmid</keyword>
<organism evidence="1 2">
    <name type="scientific">Deinococcus proteolyticus (strain ATCC 35074 / DSM 20540 / JCM 6276 / NBRC 101906 / NCIMB 13154 / VKM Ac-1939 / CCM 2703 / MRP)</name>
    <dbReference type="NCBI Taxonomy" id="693977"/>
    <lineage>
        <taxon>Bacteria</taxon>
        <taxon>Thermotogati</taxon>
        <taxon>Deinococcota</taxon>
        <taxon>Deinococci</taxon>
        <taxon>Deinococcales</taxon>
        <taxon>Deinococcaceae</taxon>
        <taxon>Deinococcus</taxon>
    </lineage>
</organism>
<name>F0RQ68_DEIPM</name>
<dbReference type="RefSeq" id="WP_013615781.1">
    <property type="nucleotide sequence ID" value="NC_015162.1"/>
</dbReference>
<evidence type="ECO:0000313" key="2">
    <source>
        <dbReference type="Proteomes" id="UP000007718"/>
    </source>
</evidence>
<dbReference type="HOGENOM" id="CLU_2301209_0_0_0"/>
<keyword evidence="2" id="KW-1185">Reference proteome</keyword>
<sequence length="100" mass="11256">MNTNDIRSTLKTAAAELDKESREQYSRIRQEMVVAAGTLRSIAASLPAEGALGYLRQQRELLDSQDELFAWSRLGEILWDANMAELDRQMDALLAELRAS</sequence>
<reference evidence="1 2" key="2">
    <citation type="journal article" date="2012" name="Stand. Genomic Sci.">
        <title>Complete genome sequence of the orange-red pigmented, radioresistant Deinococcus proteolyticus type strain (MRP(T)).</title>
        <authorList>
            <person name="Copeland A."/>
            <person name="Zeytun A."/>
            <person name="Yassawong M."/>
            <person name="Nolan M."/>
            <person name="Lucas S."/>
            <person name="Hammon N."/>
            <person name="Deshpande S."/>
            <person name="Cheng J.F."/>
            <person name="Han C."/>
            <person name="Tapia R."/>
            <person name="Goodwin L.A."/>
            <person name="Pitluck S."/>
            <person name="Mavromatis K."/>
            <person name="Liolios K."/>
            <person name="Pagani I."/>
            <person name="Ivanova N."/>
            <person name="Mikhailova N."/>
            <person name="Pati A."/>
            <person name="Chen A."/>
            <person name="Palaniappan K."/>
            <person name="Land M."/>
            <person name="Hauser L."/>
            <person name="Jeffries C.D."/>
            <person name="Brambilla E.M."/>
            <person name="Rohde M."/>
            <person name="Sikorski J."/>
            <person name="Pukall R."/>
            <person name="Goker M."/>
            <person name="Detter J.C."/>
            <person name="Woyke T."/>
            <person name="Bristow J."/>
            <person name="Eisen J.A."/>
            <person name="Markowitz V."/>
            <person name="Hugenholtz P."/>
            <person name="Kyrpides N.C."/>
            <person name="Klenk H.P."/>
            <person name="Lapidus A."/>
        </authorList>
    </citation>
    <scope>NUCLEOTIDE SEQUENCE [LARGE SCALE GENOMIC DNA]</scope>
    <source>
        <strain evidence="2">ATCC 35074 / DSM 20540 / JCM 6276 / NBRC 101906 / NCIMB 13154 / VKM Ac-1939 / CCM 2703 / MRP</strain>
        <plasmid evidence="2">Plasmid pDEIPR02</plasmid>
    </source>
</reference>
<dbReference type="AlphaFoldDB" id="F0RQ68"/>
<reference evidence="2" key="1">
    <citation type="submission" date="2011-02" db="EMBL/GenBank/DDBJ databases">
        <title>The complete sequence of plasmid2 of Deinococcus proteolyticus DSM 20540.</title>
        <authorList>
            <consortium name="US DOE Joint Genome Institute (JGI-PGF)"/>
            <person name="Lucas S."/>
            <person name="Copeland A."/>
            <person name="Lapidus A."/>
            <person name="Bruce D."/>
            <person name="Goodwin L."/>
            <person name="Pitluck S."/>
            <person name="Kyrpides N."/>
            <person name="Mavromatis K."/>
            <person name="Pagani I."/>
            <person name="Ivanova N."/>
            <person name="Ovchinnikova G."/>
            <person name="Zeytun A."/>
            <person name="Detter J.C."/>
            <person name="Han C."/>
            <person name="Land M."/>
            <person name="Hauser L."/>
            <person name="Markowitz V."/>
            <person name="Cheng J.-F."/>
            <person name="Hugenholtz P."/>
            <person name="Woyke T."/>
            <person name="Wu D."/>
            <person name="Pukall R."/>
            <person name="Steenblock K."/>
            <person name="Brambilla E."/>
            <person name="Klenk H.-P."/>
            <person name="Eisen J.A."/>
        </authorList>
    </citation>
    <scope>NUCLEOTIDE SEQUENCE [LARGE SCALE GENOMIC DNA]</scope>
    <source>
        <strain evidence="2">ATCC 35074 / DSM 20540 / JCM 6276 / NBRC 101906 / NCIMB 13154 / VKM Ac-1939 / CCM 2703 / MRP</strain>
        <plasmid evidence="2">Plasmid pDEIPR02</plasmid>
    </source>
</reference>